<comment type="caution">
    <text evidence="12">The sequence shown here is derived from an EMBL/GenBank/DDBJ whole genome shotgun (WGS) entry which is preliminary data.</text>
</comment>
<evidence type="ECO:0000256" key="5">
    <source>
        <dbReference type="ARBA" id="ARBA00022806"/>
    </source>
</evidence>
<evidence type="ECO:0000256" key="8">
    <source>
        <dbReference type="ARBA" id="ARBA00023125"/>
    </source>
</evidence>
<dbReference type="GO" id="GO:0006281">
    <property type="term" value="P:DNA repair"/>
    <property type="evidence" value="ECO:0007669"/>
    <property type="project" value="UniProtKB-KW"/>
</dbReference>
<evidence type="ECO:0000313" key="12">
    <source>
        <dbReference type="EMBL" id="RGB80924.1"/>
    </source>
</evidence>
<dbReference type="AlphaFoldDB" id="A0A3E2TQM6"/>
<dbReference type="InterPro" id="IPR014017">
    <property type="entry name" value="DNA_helicase_UvrD-like_C"/>
</dbReference>
<keyword evidence="5" id="KW-0347">Helicase</keyword>
<dbReference type="Pfam" id="PF12705">
    <property type="entry name" value="PDDEXK_1"/>
    <property type="match status" value="1"/>
</dbReference>
<proteinExistence type="predicted"/>
<accession>A0A3E2TQM6</accession>
<feature type="domain" description="UvrD-like helicase C-terminal" evidence="11">
    <location>
        <begin position="28"/>
        <end position="60"/>
    </location>
</feature>
<dbReference type="GO" id="GO:0005524">
    <property type="term" value="F:ATP binding"/>
    <property type="evidence" value="ECO:0007669"/>
    <property type="project" value="UniProtKB-KW"/>
</dbReference>
<dbReference type="GO" id="GO:0004527">
    <property type="term" value="F:exonuclease activity"/>
    <property type="evidence" value="ECO:0007669"/>
    <property type="project" value="UniProtKB-KW"/>
</dbReference>
<evidence type="ECO:0000256" key="3">
    <source>
        <dbReference type="ARBA" id="ARBA00022763"/>
    </source>
</evidence>
<evidence type="ECO:0000256" key="4">
    <source>
        <dbReference type="ARBA" id="ARBA00022801"/>
    </source>
</evidence>
<keyword evidence="4" id="KW-0378">Hydrolase</keyword>
<dbReference type="Gene3D" id="3.40.50.300">
    <property type="entry name" value="P-loop containing nucleotide triphosphate hydrolases"/>
    <property type="match status" value="1"/>
</dbReference>
<evidence type="ECO:0000259" key="10">
    <source>
        <dbReference type="Pfam" id="PF12705"/>
    </source>
</evidence>
<sequence>MHAKSGIGLDAVNLQTRKKMTSAYKKFIAARLNLETLAEEQRILYVAMTRAKEKLIMTGMESLKNTDKKLEIWQRNSGILGEVFPDWMLTSARSYLDWIMPAVMNGEAENVVTLRMVGIRALAGREVGRVIDKKWQKEELLQRKHTLSDVSETDVSKRLFGEEGWQYPQKALLSVKGKYSVSELKKYAMEAIMEAEPAPGMALVEKQSETEEALPDFMKDKEVDEAHEVSNIGAFRGTAYHRALELIDFAGRPDERDEAWLRSQLNAMTSAGRLSGEQRQSIRIRDIADMVFSNLGLRMAEADRRHELYREAQFVMGVPVSALYPEVDSEETVLIQGIIDAYFEENGELILLDYKTDHVSKQDGADILKKRYKRQLDDYQQALEQMLQKKVRQKLIYSFALKCWIEI</sequence>
<feature type="domain" description="PD-(D/E)XK endonuclease-like" evidence="10">
    <location>
        <begin position="235"/>
        <end position="397"/>
    </location>
</feature>
<dbReference type="Pfam" id="PF13361">
    <property type="entry name" value="UvrD_C"/>
    <property type="match status" value="1"/>
</dbReference>
<dbReference type="Proteomes" id="UP000260773">
    <property type="component" value="Unassembled WGS sequence"/>
</dbReference>
<protein>
    <submittedName>
        <fullName evidence="12">Uncharacterized protein</fullName>
    </submittedName>
</protein>
<dbReference type="GO" id="GO:0003677">
    <property type="term" value="F:DNA binding"/>
    <property type="evidence" value="ECO:0007669"/>
    <property type="project" value="UniProtKB-KW"/>
</dbReference>
<name>A0A3E2TQM6_9FIRM</name>
<reference evidence="12 13" key="1">
    <citation type="submission" date="2018-08" db="EMBL/GenBank/DDBJ databases">
        <title>A genome reference for cultivated species of the human gut microbiota.</title>
        <authorList>
            <person name="Zou Y."/>
            <person name="Xue W."/>
            <person name="Luo G."/>
        </authorList>
    </citation>
    <scope>NUCLEOTIDE SEQUENCE [LARGE SCALE GENOMIC DNA]</scope>
    <source>
        <strain evidence="12 13">AF45-17</strain>
    </source>
</reference>
<keyword evidence="6" id="KW-0269">Exonuclease</keyword>
<evidence type="ECO:0000256" key="1">
    <source>
        <dbReference type="ARBA" id="ARBA00022722"/>
    </source>
</evidence>
<dbReference type="EMBL" id="QVEP01000008">
    <property type="protein sequence ID" value="RGB80924.1"/>
    <property type="molecule type" value="Genomic_DNA"/>
</dbReference>
<keyword evidence="3" id="KW-0227">DNA damage</keyword>
<evidence type="ECO:0000313" key="13">
    <source>
        <dbReference type="Proteomes" id="UP000260773"/>
    </source>
</evidence>
<organism evidence="12 13">
    <name type="scientific">Coprococcus catus</name>
    <dbReference type="NCBI Taxonomy" id="116085"/>
    <lineage>
        <taxon>Bacteria</taxon>
        <taxon>Bacillati</taxon>
        <taxon>Bacillota</taxon>
        <taxon>Clostridia</taxon>
        <taxon>Lachnospirales</taxon>
        <taxon>Lachnospiraceae</taxon>
        <taxon>Coprococcus</taxon>
    </lineage>
</organism>
<dbReference type="SUPFAM" id="SSF52980">
    <property type="entry name" value="Restriction endonuclease-like"/>
    <property type="match status" value="1"/>
</dbReference>
<evidence type="ECO:0000256" key="7">
    <source>
        <dbReference type="ARBA" id="ARBA00022840"/>
    </source>
</evidence>
<dbReference type="SUPFAM" id="SSF52540">
    <property type="entry name" value="P-loop containing nucleoside triphosphate hydrolases"/>
    <property type="match status" value="1"/>
</dbReference>
<dbReference type="Gene3D" id="3.90.320.10">
    <property type="match status" value="1"/>
</dbReference>
<keyword evidence="9" id="KW-0234">DNA repair</keyword>
<dbReference type="GO" id="GO:0004386">
    <property type="term" value="F:helicase activity"/>
    <property type="evidence" value="ECO:0007669"/>
    <property type="project" value="UniProtKB-KW"/>
</dbReference>
<dbReference type="InterPro" id="IPR038726">
    <property type="entry name" value="PDDEXK_AddAB-type"/>
</dbReference>
<keyword evidence="8" id="KW-0238">DNA-binding</keyword>
<keyword evidence="1" id="KW-0540">Nuclease</keyword>
<evidence type="ECO:0000256" key="6">
    <source>
        <dbReference type="ARBA" id="ARBA00022839"/>
    </source>
</evidence>
<keyword evidence="2" id="KW-0547">Nucleotide-binding</keyword>
<dbReference type="InterPro" id="IPR011604">
    <property type="entry name" value="PDDEXK-like_dom_sf"/>
</dbReference>
<dbReference type="InterPro" id="IPR027417">
    <property type="entry name" value="P-loop_NTPase"/>
</dbReference>
<evidence type="ECO:0000256" key="2">
    <source>
        <dbReference type="ARBA" id="ARBA00022741"/>
    </source>
</evidence>
<dbReference type="InterPro" id="IPR011335">
    <property type="entry name" value="Restrct_endonuc-II-like"/>
</dbReference>
<evidence type="ECO:0000259" key="11">
    <source>
        <dbReference type="Pfam" id="PF13361"/>
    </source>
</evidence>
<keyword evidence="7" id="KW-0067">ATP-binding</keyword>
<evidence type="ECO:0000256" key="9">
    <source>
        <dbReference type="ARBA" id="ARBA00023204"/>
    </source>
</evidence>
<gene>
    <name evidence="12" type="ORF">DW070_05075</name>
</gene>